<dbReference type="InterPro" id="IPR050985">
    <property type="entry name" value="Alpha-glycosidase_related"/>
</dbReference>
<feature type="chain" id="PRO_5040365502" description="Glycoside hydrolase family 31" evidence="5">
    <location>
        <begin position="22"/>
        <end position="627"/>
    </location>
</feature>
<dbReference type="OrthoDB" id="10070917at2759"/>
<evidence type="ECO:0000259" key="7">
    <source>
        <dbReference type="Pfam" id="PF21365"/>
    </source>
</evidence>
<gene>
    <name evidence="8" type="ORF">DIABBA_LOCUS333</name>
</gene>
<evidence type="ECO:0008006" key="10">
    <source>
        <dbReference type="Google" id="ProtNLM"/>
    </source>
</evidence>
<evidence type="ECO:0000313" key="8">
    <source>
        <dbReference type="EMBL" id="CAG9826192.1"/>
    </source>
</evidence>
<evidence type="ECO:0000256" key="2">
    <source>
        <dbReference type="ARBA" id="ARBA00022801"/>
    </source>
</evidence>
<dbReference type="EMBL" id="OU898276">
    <property type="protein sequence ID" value="CAG9826192.1"/>
    <property type="molecule type" value="Genomic_DNA"/>
</dbReference>
<keyword evidence="2 4" id="KW-0378">Hydrolase</keyword>
<dbReference type="InterPro" id="IPR013780">
    <property type="entry name" value="Glyco_hydro_b"/>
</dbReference>
<dbReference type="Gene3D" id="2.60.40.1180">
    <property type="entry name" value="Golgi alpha-mannosidase II"/>
    <property type="match status" value="1"/>
</dbReference>
<dbReference type="PANTHER" id="PTHR43053:SF4">
    <property type="entry name" value="MYOGENESIS-REGULATING GLYCOSIDASE"/>
    <property type="match status" value="1"/>
</dbReference>
<keyword evidence="5" id="KW-0732">Signal</keyword>
<dbReference type="InterPro" id="IPR017853">
    <property type="entry name" value="GH"/>
</dbReference>
<feature type="domain" description="Glycosyl hydrolase family 31 C-terminal" evidence="7">
    <location>
        <begin position="543"/>
        <end position="625"/>
    </location>
</feature>
<evidence type="ECO:0000313" key="9">
    <source>
        <dbReference type="Proteomes" id="UP001153709"/>
    </source>
</evidence>
<dbReference type="Proteomes" id="UP001153709">
    <property type="component" value="Chromosome 1"/>
</dbReference>
<dbReference type="GO" id="GO:0005975">
    <property type="term" value="P:carbohydrate metabolic process"/>
    <property type="evidence" value="ECO:0007669"/>
    <property type="project" value="InterPro"/>
</dbReference>
<comment type="similarity">
    <text evidence="1 4">Belongs to the glycosyl hydrolase 31 family.</text>
</comment>
<dbReference type="Pfam" id="PF21365">
    <property type="entry name" value="Glyco_hydro_31_3rd"/>
    <property type="match status" value="1"/>
</dbReference>
<protein>
    <recommendedName>
        <fullName evidence="10">Glycoside hydrolase family 31</fullName>
    </recommendedName>
</protein>
<dbReference type="Gene3D" id="3.20.20.80">
    <property type="entry name" value="Glycosidases"/>
    <property type="match status" value="1"/>
</dbReference>
<evidence type="ECO:0000256" key="1">
    <source>
        <dbReference type="ARBA" id="ARBA00007806"/>
    </source>
</evidence>
<dbReference type="SUPFAM" id="SSF51011">
    <property type="entry name" value="Glycosyl hydrolase domain"/>
    <property type="match status" value="1"/>
</dbReference>
<name>A0A9N9SJW1_DIABA</name>
<evidence type="ECO:0000256" key="3">
    <source>
        <dbReference type="ARBA" id="ARBA00023295"/>
    </source>
</evidence>
<dbReference type="PANTHER" id="PTHR43053">
    <property type="entry name" value="GLYCOSIDASE FAMILY 31"/>
    <property type="match status" value="1"/>
</dbReference>
<dbReference type="InterPro" id="IPR048395">
    <property type="entry name" value="Glyco_hydro_31_C"/>
</dbReference>
<evidence type="ECO:0000256" key="5">
    <source>
        <dbReference type="SAM" id="SignalP"/>
    </source>
</evidence>
<accession>A0A9N9SJW1</accession>
<dbReference type="Pfam" id="PF01055">
    <property type="entry name" value="Glyco_hydro_31_2nd"/>
    <property type="match status" value="1"/>
</dbReference>
<proteinExistence type="inferred from homology"/>
<dbReference type="AlphaFoldDB" id="A0A9N9SJW1"/>
<sequence>MMDLKICFYILILVVFNFCEANIDLKPTTNGLSVSVLNDDNEVTLQGTIGIGIDFTVSNCQNDFTQCAFNGSSLSINQIDSGYQIVWNSVYTDHKFVDKFQLDLGNSYWFGGPERYLQNPLERLILNGDDPYVIKKSDNFAVAERYWLNSKGTFIFINDKVPLFIDQNNNENGVLFLIAKCENPYVNRQRNILTYDIVTKKNSKEAHLHAVNNYLGKPTGYPNENMIRKPVWTTWPKYKQPVDQNKVNEFVKSIVEHNFLGGQIEIDENWEVCFGSHVFNKDKFPDPKGLINSIKSQGFKTALWINPFVNNDCQNYSNEGLDKGYFVKDVNGDTRAIWWESDDAHQVDFTNPDAAKWFSDKIQALADDPGLDGFKFDAGETDYAIPPHQFDHVEDQEEVPNVFTKKYVETCAQFGDLIEVRSAWRTQNLPVFLRMIDKDSLWTMDDGLESLVTTLIQMNMNGYTLVLPDMVGGNSYRQAPTAELIVRWTQANALMPALQFGFLPWDYPSDKFDTTEIVRKYTNLHEEYGDKIIEAMKASINKGTPVNPPIWWIDPTDSFSYTIYDEFLLGEDVLVAPVLVEGATSRNIYLPTGNWKDGISGATFVGPLNITNFEAPIDVLPYFVKID</sequence>
<keyword evidence="3 4" id="KW-0326">Glycosidase</keyword>
<dbReference type="SUPFAM" id="SSF51445">
    <property type="entry name" value="(Trans)glycosidases"/>
    <property type="match status" value="1"/>
</dbReference>
<feature type="signal peptide" evidence="5">
    <location>
        <begin position="1"/>
        <end position="21"/>
    </location>
</feature>
<organism evidence="8 9">
    <name type="scientific">Diabrotica balteata</name>
    <name type="common">Banded cucumber beetle</name>
    <dbReference type="NCBI Taxonomy" id="107213"/>
    <lineage>
        <taxon>Eukaryota</taxon>
        <taxon>Metazoa</taxon>
        <taxon>Ecdysozoa</taxon>
        <taxon>Arthropoda</taxon>
        <taxon>Hexapoda</taxon>
        <taxon>Insecta</taxon>
        <taxon>Pterygota</taxon>
        <taxon>Neoptera</taxon>
        <taxon>Endopterygota</taxon>
        <taxon>Coleoptera</taxon>
        <taxon>Polyphaga</taxon>
        <taxon>Cucujiformia</taxon>
        <taxon>Chrysomeloidea</taxon>
        <taxon>Chrysomelidae</taxon>
        <taxon>Galerucinae</taxon>
        <taxon>Diabroticina</taxon>
        <taxon>Diabroticites</taxon>
        <taxon>Diabrotica</taxon>
    </lineage>
</organism>
<keyword evidence="9" id="KW-1185">Reference proteome</keyword>
<evidence type="ECO:0000259" key="6">
    <source>
        <dbReference type="Pfam" id="PF01055"/>
    </source>
</evidence>
<feature type="domain" description="Glycoside hydrolase family 31 TIM barrel" evidence="6">
    <location>
        <begin position="236"/>
        <end position="524"/>
    </location>
</feature>
<evidence type="ECO:0000256" key="4">
    <source>
        <dbReference type="RuleBase" id="RU361185"/>
    </source>
</evidence>
<dbReference type="CDD" id="cd06592">
    <property type="entry name" value="GH31_NET37"/>
    <property type="match status" value="1"/>
</dbReference>
<dbReference type="InterPro" id="IPR000322">
    <property type="entry name" value="Glyco_hydro_31_TIM"/>
</dbReference>
<reference evidence="8" key="1">
    <citation type="submission" date="2022-01" db="EMBL/GenBank/DDBJ databases">
        <authorList>
            <person name="King R."/>
        </authorList>
    </citation>
    <scope>NUCLEOTIDE SEQUENCE</scope>
</reference>
<dbReference type="GO" id="GO:0004553">
    <property type="term" value="F:hydrolase activity, hydrolyzing O-glycosyl compounds"/>
    <property type="evidence" value="ECO:0007669"/>
    <property type="project" value="InterPro"/>
</dbReference>